<evidence type="ECO:0000256" key="9">
    <source>
        <dbReference type="SAM" id="Phobius"/>
    </source>
</evidence>
<reference evidence="12 13" key="1">
    <citation type="submission" date="2018-08" db="EMBL/GenBank/DDBJ databases">
        <title>Recombination of ecologically and evolutionarily significant loci maintains genetic cohesion in the Pseudomonas syringae species complex.</title>
        <authorList>
            <person name="Dillon M."/>
            <person name="Thakur S."/>
            <person name="Almeida R.N.D."/>
            <person name="Weir B.S."/>
            <person name="Guttman D.S."/>
        </authorList>
    </citation>
    <scope>NUCLEOTIDE SEQUENCE [LARGE SCALE GENOMIC DNA]</scope>
    <source>
        <strain evidence="12 13">1089_5</strain>
    </source>
</reference>
<dbReference type="InterPro" id="IPR001789">
    <property type="entry name" value="Sig_transdc_resp-reg_receiver"/>
</dbReference>
<evidence type="ECO:0000313" key="13">
    <source>
        <dbReference type="Proteomes" id="UP000278062"/>
    </source>
</evidence>
<keyword evidence="9" id="KW-0812">Transmembrane</keyword>
<dbReference type="Pfam" id="PF00072">
    <property type="entry name" value="Response_reg"/>
    <property type="match status" value="1"/>
</dbReference>
<dbReference type="GO" id="GO:0000156">
    <property type="term" value="F:phosphorelay response regulator activity"/>
    <property type="evidence" value="ECO:0007669"/>
    <property type="project" value="TreeGrafter"/>
</dbReference>
<dbReference type="SUPFAM" id="SSF55874">
    <property type="entry name" value="ATPase domain of HSP90 chaperone/DNA topoisomerase II/histidine kinase"/>
    <property type="match status" value="1"/>
</dbReference>
<dbReference type="CDD" id="cd00075">
    <property type="entry name" value="HATPase"/>
    <property type="match status" value="1"/>
</dbReference>
<evidence type="ECO:0000256" key="2">
    <source>
        <dbReference type="ARBA" id="ARBA00012438"/>
    </source>
</evidence>
<dbReference type="InterPro" id="IPR036890">
    <property type="entry name" value="HATPase_C_sf"/>
</dbReference>
<dbReference type="PROSITE" id="PS50110">
    <property type="entry name" value="RESPONSE_REGULATORY"/>
    <property type="match status" value="1"/>
</dbReference>
<dbReference type="InterPro" id="IPR050351">
    <property type="entry name" value="BphY/WalK/GraS-like"/>
</dbReference>
<keyword evidence="7" id="KW-0902">Two-component regulatory system</keyword>
<dbReference type="SMART" id="SM00388">
    <property type="entry name" value="HisKA"/>
    <property type="match status" value="1"/>
</dbReference>
<sequence>MKRTLTFLESTLVHRTLLSCSAPARLNSPAYINRCTITGSLTNLTCPLSLTGLTRIVMSILSRCKDLEMIQALLRMAVIATSSLYALIMYALDDMSANRMWVILGYCLAFAVVNAGLIWRIAVRPGVSTRRRMFALVVDNLAGIVTITVGGEPMLPVYSVMLSMTVGYGMRYGRNYLLLATGFALASLCLIIQLTPFLQEHPAVAVMMILTMLVLPLFVYFLLSRLHIALNETQAANDAKSRFLAQASHDLRQPIHSISLFTACLRDASLGTDERRLVDNIDRALSAVEQLFRSLLDIYTLNQGEVNPRLETVDVDALLSGLAGQNSEAANWAGVEIRVRPCRQHIHSDPALLRTLLQNLMSNAFKYAPGKPVLMACRQRAGKLSIGVYDMGRGIPATHLPHLCNEFYRVREERDQDIEGVGLGLSIVNRVATLLNLHVGINSRLEKGTAVVLSGLPIVNALQAAPTPDIDWNKHLLGGLRVLLIEDNYNVLQATAMLLRKWGCDVQTASATPEASVDCDLVVTDFDLDRSATGADCIRYLNELHGRRIPAIVITGHAIQHVQQSLNDPRIPVLSKPVRPAELRSLLLSFKMDLLQTATPDRASLAGP</sequence>
<gene>
    <name evidence="12" type="ORF">ALQ49_05440</name>
</gene>
<dbReference type="PROSITE" id="PS50109">
    <property type="entry name" value="HIS_KIN"/>
    <property type="match status" value="1"/>
</dbReference>
<dbReference type="SMART" id="SM00448">
    <property type="entry name" value="REC"/>
    <property type="match status" value="1"/>
</dbReference>
<feature type="transmembrane region" description="Helical" evidence="9">
    <location>
        <begin position="204"/>
        <end position="223"/>
    </location>
</feature>
<evidence type="ECO:0000256" key="6">
    <source>
        <dbReference type="ARBA" id="ARBA00022840"/>
    </source>
</evidence>
<dbReference type="Gene3D" id="3.40.50.2300">
    <property type="match status" value="1"/>
</dbReference>
<dbReference type="GO" id="GO:0005524">
    <property type="term" value="F:ATP binding"/>
    <property type="evidence" value="ECO:0007669"/>
    <property type="project" value="UniProtKB-KW"/>
</dbReference>
<keyword evidence="9" id="KW-1133">Transmembrane helix</keyword>
<accession>A0A3M3RPI1</accession>
<dbReference type="SUPFAM" id="SSF47384">
    <property type="entry name" value="Homodimeric domain of signal transducing histidine kinase"/>
    <property type="match status" value="1"/>
</dbReference>
<dbReference type="GO" id="GO:0007234">
    <property type="term" value="P:osmosensory signaling via phosphorelay pathway"/>
    <property type="evidence" value="ECO:0007669"/>
    <property type="project" value="TreeGrafter"/>
</dbReference>
<dbReference type="Proteomes" id="UP000278062">
    <property type="component" value="Unassembled WGS sequence"/>
</dbReference>
<dbReference type="InterPro" id="IPR003661">
    <property type="entry name" value="HisK_dim/P_dom"/>
</dbReference>
<keyword evidence="5 12" id="KW-0418">Kinase</keyword>
<dbReference type="InterPro" id="IPR036097">
    <property type="entry name" value="HisK_dim/P_sf"/>
</dbReference>
<dbReference type="CDD" id="cd00082">
    <property type="entry name" value="HisKA"/>
    <property type="match status" value="1"/>
</dbReference>
<dbReference type="InterPro" id="IPR005467">
    <property type="entry name" value="His_kinase_dom"/>
</dbReference>
<proteinExistence type="predicted"/>
<dbReference type="Pfam" id="PF00512">
    <property type="entry name" value="HisKA"/>
    <property type="match status" value="1"/>
</dbReference>
<feature type="transmembrane region" description="Helical" evidence="9">
    <location>
        <begin position="72"/>
        <end position="91"/>
    </location>
</feature>
<feature type="transmembrane region" description="Helical" evidence="9">
    <location>
        <begin position="103"/>
        <end position="122"/>
    </location>
</feature>
<dbReference type="Gene3D" id="3.30.565.10">
    <property type="entry name" value="Histidine kinase-like ATPase, C-terminal domain"/>
    <property type="match status" value="1"/>
</dbReference>
<dbReference type="EC" id="2.7.13.3" evidence="2"/>
<evidence type="ECO:0000256" key="1">
    <source>
        <dbReference type="ARBA" id="ARBA00000085"/>
    </source>
</evidence>
<comment type="catalytic activity">
    <reaction evidence="1">
        <text>ATP + protein L-histidine = ADP + protein N-phospho-L-histidine.</text>
        <dbReference type="EC" id="2.7.13.3"/>
    </reaction>
</comment>
<feature type="domain" description="Histidine kinase" evidence="10">
    <location>
        <begin position="246"/>
        <end position="454"/>
    </location>
</feature>
<dbReference type="InterPro" id="IPR003594">
    <property type="entry name" value="HATPase_dom"/>
</dbReference>
<evidence type="ECO:0000259" key="11">
    <source>
        <dbReference type="PROSITE" id="PS50110"/>
    </source>
</evidence>
<evidence type="ECO:0000313" key="12">
    <source>
        <dbReference type="EMBL" id="RMN98204.1"/>
    </source>
</evidence>
<evidence type="ECO:0000259" key="10">
    <source>
        <dbReference type="PROSITE" id="PS50109"/>
    </source>
</evidence>
<dbReference type="AlphaFoldDB" id="A0A3M3RPI1"/>
<dbReference type="Gene3D" id="1.10.287.130">
    <property type="match status" value="1"/>
</dbReference>
<dbReference type="Pfam" id="PF02518">
    <property type="entry name" value="HATPase_c"/>
    <property type="match status" value="1"/>
</dbReference>
<name>A0A3M3RPI1_9PSED</name>
<dbReference type="GO" id="GO:0030295">
    <property type="term" value="F:protein kinase activator activity"/>
    <property type="evidence" value="ECO:0007669"/>
    <property type="project" value="TreeGrafter"/>
</dbReference>
<feature type="transmembrane region" description="Helical" evidence="9">
    <location>
        <begin position="175"/>
        <end position="192"/>
    </location>
</feature>
<feature type="domain" description="Response regulatory" evidence="11">
    <location>
        <begin position="481"/>
        <end position="591"/>
    </location>
</feature>
<dbReference type="SUPFAM" id="SSF52172">
    <property type="entry name" value="CheY-like"/>
    <property type="match status" value="1"/>
</dbReference>
<dbReference type="GO" id="GO:0000155">
    <property type="term" value="F:phosphorelay sensor kinase activity"/>
    <property type="evidence" value="ECO:0007669"/>
    <property type="project" value="InterPro"/>
</dbReference>
<dbReference type="InterPro" id="IPR011006">
    <property type="entry name" value="CheY-like_superfamily"/>
</dbReference>
<keyword evidence="4" id="KW-0547">Nucleotide-binding</keyword>
<dbReference type="EMBL" id="RBPL01000055">
    <property type="protein sequence ID" value="RMN98204.1"/>
    <property type="molecule type" value="Genomic_DNA"/>
</dbReference>
<dbReference type="CDD" id="cd00156">
    <property type="entry name" value="REC"/>
    <property type="match status" value="1"/>
</dbReference>
<evidence type="ECO:0000256" key="7">
    <source>
        <dbReference type="ARBA" id="ARBA00023012"/>
    </source>
</evidence>
<dbReference type="PANTHER" id="PTHR42878">
    <property type="entry name" value="TWO-COMPONENT HISTIDINE KINASE"/>
    <property type="match status" value="1"/>
</dbReference>
<comment type="caution">
    <text evidence="12">The sequence shown here is derived from an EMBL/GenBank/DDBJ whole genome shotgun (WGS) entry which is preliminary data.</text>
</comment>
<keyword evidence="3" id="KW-0808">Transferase</keyword>
<evidence type="ECO:0000256" key="3">
    <source>
        <dbReference type="ARBA" id="ARBA00022679"/>
    </source>
</evidence>
<keyword evidence="6" id="KW-0067">ATP-binding</keyword>
<feature type="modified residue" description="4-aspartylphosphate" evidence="8">
    <location>
        <position position="525"/>
    </location>
</feature>
<keyword evidence="9" id="KW-0472">Membrane</keyword>
<dbReference type="PANTHER" id="PTHR42878:SF7">
    <property type="entry name" value="SENSOR HISTIDINE KINASE GLRK"/>
    <property type="match status" value="1"/>
</dbReference>
<evidence type="ECO:0000256" key="8">
    <source>
        <dbReference type="PROSITE-ProRule" id="PRU00169"/>
    </source>
</evidence>
<organism evidence="12 13">
    <name type="scientific">Pseudomonas syringae pv. apii</name>
    <dbReference type="NCBI Taxonomy" id="81036"/>
    <lineage>
        <taxon>Bacteria</taxon>
        <taxon>Pseudomonadati</taxon>
        <taxon>Pseudomonadota</taxon>
        <taxon>Gammaproteobacteria</taxon>
        <taxon>Pseudomonadales</taxon>
        <taxon>Pseudomonadaceae</taxon>
        <taxon>Pseudomonas</taxon>
    </lineage>
</organism>
<keyword evidence="8" id="KW-0597">Phosphoprotein</keyword>
<protein>
    <recommendedName>
        <fullName evidence="2">histidine kinase</fullName>
        <ecNumber evidence="2">2.7.13.3</ecNumber>
    </recommendedName>
</protein>
<dbReference type="SMART" id="SM00387">
    <property type="entry name" value="HATPase_c"/>
    <property type="match status" value="1"/>
</dbReference>
<evidence type="ECO:0000256" key="4">
    <source>
        <dbReference type="ARBA" id="ARBA00022741"/>
    </source>
</evidence>
<evidence type="ECO:0000256" key="5">
    <source>
        <dbReference type="ARBA" id="ARBA00022777"/>
    </source>
</evidence>